<dbReference type="InterPro" id="IPR012340">
    <property type="entry name" value="NA-bd_OB-fold"/>
</dbReference>
<evidence type="ECO:0000259" key="7">
    <source>
        <dbReference type="Pfam" id="PF01336"/>
    </source>
</evidence>
<proteinExistence type="inferred from homology"/>
<comment type="function">
    <text evidence="6">ATP-dependent agmatine transferase that catalyzes the formation of 2-agmatinylcytidine (agm2C) at the wobble position (C34) of tRNA(Ile2), converting the codon specificity from AUG to AUA.</text>
</comment>
<evidence type="ECO:0000256" key="4">
    <source>
        <dbReference type="ARBA" id="ARBA00022741"/>
    </source>
</evidence>
<name>A0A7C4I6B4_CALS0</name>
<reference evidence="11" key="1">
    <citation type="journal article" date="2020" name="mSystems">
        <title>Genome- and Community-Level Interaction Insights into Carbon Utilization and Element Cycling Functions of Hydrothermarchaeota in Hydrothermal Sediment.</title>
        <authorList>
            <person name="Zhou Z."/>
            <person name="Liu Y."/>
            <person name="Xu W."/>
            <person name="Pan J."/>
            <person name="Luo Z.H."/>
            <person name="Li M."/>
        </authorList>
    </citation>
    <scope>NUCLEOTIDE SEQUENCE [LARGE SCALE GENOMIC DNA]</scope>
    <source>
        <strain evidence="11">SpSt-613</strain>
    </source>
</reference>
<dbReference type="HAMAP" id="MF_01892">
    <property type="entry name" value="tRNA_Ile2_agm2C_synt"/>
    <property type="match status" value="1"/>
</dbReference>
<dbReference type="Gene3D" id="3.30.70.2200">
    <property type="match status" value="1"/>
</dbReference>
<evidence type="ECO:0000256" key="6">
    <source>
        <dbReference type="HAMAP-Rule" id="MF_01892"/>
    </source>
</evidence>
<feature type="domain" description="TiaS C-terminal zinc ribbon" evidence="10">
    <location>
        <begin position="371"/>
        <end position="413"/>
    </location>
</feature>
<dbReference type="InterPro" id="IPR053870">
    <property type="entry name" value="TiaS-like_TCKD"/>
</dbReference>
<dbReference type="GO" id="GO:0005737">
    <property type="term" value="C:cytoplasm"/>
    <property type="evidence" value="ECO:0007669"/>
    <property type="project" value="UniProtKB-SubCell"/>
</dbReference>
<dbReference type="InterPro" id="IPR024913">
    <property type="entry name" value="tRNA_Ile2__agm2C_synt"/>
</dbReference>
<dbReference type="InterPro" id="IPR055394">
    <property type="entry name" value="Zn_ribbon_TiaS"/>
</dbReference>
<protein>
    <recommendedName>
        <fullName evidence="6">tRNA(Ile2) 2-agmatinylcytidine synthetase TiaS</fullName>
        <shortName evidence="6">tRNA(Ile2)-agm2C synthetase</shortName>
        <ecNumber evidence="6">6.3.4.22</ecNumber>
    </recommendedName>
    <alternativeName>
        <fullName evidence="6">tRNA(Ile2) agmatidine synthetase</fullName>
    </alternativeName>
</protein>
<dbReference type="CDD" id="cd04482">
    <property type="entry name" value="RPA2_OBF_like"/>
    <property type="match status" value="1"/>
</dbReference>
<dbReference type="Pfam" id="PF08489">
    <property type="entry name" value="TiaS_FLD"/>
    <property type="match status" value="1"/>
</dbReference>
<dbReference type="EC" id="6.3.4.22" evidence="6"/>
<comment type="caution">
    <text evidence="11">The sequence shown here is derived from an EMBL/GenBank/DDBJ whole genome shotgun (WGS) entry which is preliminary data.</text>
</comment>
<keyword evidence="3 6" id="KW-0819">tRNA processing</keyword>
<keyword evidence="1 6" id="KW-0963">Cytoplasm</keyword>
<dbReference type="SUPFAM" id="SSF50249">
    <property type="entry name" value="Nucleic acid-binding proteins"/>
    <property type="match status" value="1"/>
</dbReference>
<organism evidence="11">
    <name type="scientific">Caldiarchaeum subterraneum</name>
    <dbReference type="NCBI Taxonomy" id="311458"/>
    <lineage>
        <taxon>Archaea</taxon>
        <taxon>Nitrososphaerota</taxon>
        <taxon>Candidatus Caldarchaeales</taxon>
        <taxon>Candidatus Caldarchaeaceae</taxon>
        <taxon>Candidatus Caldarchaeum</taxon>
    </lineage>
</organism>
<evidence type="ECO:0000256" key="3">
    <source>
        <dbReference type="ARBA" id="ARBA00022694"/>
    </source>
</evidence>
<feature type="domain" description="TiaS FLD" evidence="8">
    <location>
        <begin position="159"/>
        <end position="270"/>
    </location>
</feature>
<dbReference type="GO" id="GO:0005524">
    <property type="term" value="F:ATP binding"/>
    <property type="evidence" value="ECO:0007669"/>
    <property type="project" value="UniProtKB-KW"/>
</dbReference>
<evidence type="ECO:0000256" key="5">
    <source>
        <dbReference type="ARBA" id="ARBA00022840"/>
    </source>
</evidence>
<comment type="subcellular location">
    <subcellularLocation>
        <location evidence="6">Cytoplasm</location>
    </subcellularLocation>
</comment>
<evidence type="ECO:0000259" key="8">
    <source>
        <dbReference type="Pfam" id="PF08489"/>
    </source>
</evidence>
<dbReference type="PANTHER" id="PTHR40705:SF2">
    <property type="entry name" value="DUF1743 DOMAIN-CONTAINING PROTEIN"/>
    <property type="match status" value="1"/>
</dbReference>
<dbReference type="Gene3D" id="2.40.50.1010">
    <property type="match status" value="1"/>
</dbReference>
<dbReference type="AlphaFoldDB" id="A0A7C4I6B4"/>
<comment type="similarity">
    <text evidence="6">Belongs to the TiaS family.</text>
</comment>
<keyword evidence="2 6" id="KW-0436">Ligase</keyword>
<dbReference type="Pfam" id="PF23783">
    <property type="entry name" value="Zn_ribbon_TiaS"/>
    <property type="match status" value="1"/>
</dbReference>
<evidence type="ECO:0000259" key="10">
    <source>
        <dbReference type="Pfam" id="PF23783"/>
    </source>
</evidence>
<dbReference type="InterPro" id="IPR004365">
    <property type="entry name" value="NA-bd_OB_tRNA"/>
</dbReference>
<evidence type="ECO:0000313" key="11">
    <source>
        <dbReference type="EMBL" id="HGN90095.1"/>
    </source>
</evidence>
<keyword evidence="5 6" id="KW-0067">ATP-binding</keyword>
<comment type="catalytic activity">
    <reaction evidence="6">
        <text>cytidine(34) in tRNA(Ile2) + agmatine + ATP + H2O = 2-agmatinylcytidine(34) in tRNA(Ile2) + AMP + 2 phosphate + 2 H(+)</text>
        <dbReference type="Rhea" id="RHEA:43608"/>
        <dbReference type="Rhea" id="RHEA-COMP:10625"/>
        <dbReference type="Rhea" id="RHEA-COMP:10626"/>
        <dbReference type="ChEBI" id="CHEBI:15377"/>
        <dbReference type="ChEBI" id="CHEBI:15378"/>
        <dbReference type="ChEBI" id="CHEBI:30616"/>
        <dbReference type="ChEBI" id="CHEBI:43474"/>
        <dbReference type="ChEBI" id="CHEBI:58145"/>
        <dbReference type="ChEBI" id="CHEBI:82748"/>
        <dbReference type="ChEBI" id="CHEBI:83545"/>
        <dbReference type="ChEBI" id="CHEBI:456215"/>
        <dbReference type="EC" id="6.3.4.22"/>
    </reaction>
</comment>
<dbReference type="Pfam" id="PF22641">
    <property type="entry name" value="TiaS_TCKD"/>
    <property type="match status" value="1"/>
</dbReference>
<dbReference type="Gene3D" id="3.90.600.20">
    <property type="match status" value="1"/>
</dbReference>
<evidence type="ECO:0000259" key="9">
    <source>
        <dbReference type="Pfam" id="PF22641"/>
    </source>
</evidence>
<keyword evidence="4 6" id="KW-0547">Nucleotide-binding</keyword>
<dbReference type="PANTHER" id="PTHR40705">
    <property type="entry name" value="TRNA(ILE2) 2-AGMATINYLCYTIDINE SYNTHETASE TIAS"/>
    <property type="match status" value="1"/>
</dbReference>
<sequence>MLYHATSISGSSVAVVVVLLRIGVDDTDSVSGMCTTYVAAVAERRLLALGCEKHELSRLIRLNPNCPFKTRGNAALSLHFKVSDTQVEKAVETVLQTVEEFYEKGFAETQPGVVVYRGEDVPDEWKMFALRTVREIVGLDEAVELAEKHGAEVYRFNGGRGVIGALAAIALPLENPTYEAIAYRVRSNWGTMRRVDPSSVLELHRSGLSFDSYDPETGEIRITPHTPCPVLAGVRATSPENALKGLSMVRFHEEVEYVTVFATNQATDMHYIPSRIPLLKPFQNVVVEGRVVGRPFLKKGGHVFFRVGDDDGEIVCAAYRQTRDLRRVVQQLVEGDVVKVMGAVKEKPQGLTLNIEKIEVLKLAEQVVTRPPLCPKCGRRMESLGLNKGFRCGRCGEKLPPEARVKNVVPRQLRAGVYEAAVSARRHLTKPLSLCR</sequence>
<dbReference type="GO" id="GO:0003676">
    <property type="term" value="F:nucleic acid binding"/>
    <property type="evidence" value="ECO:0007669"/>
    <property type="project" value="InterPro"/>
</dbReference>
<gene>
    <name evidence="6" type="primary">tiaS</name>
    <name evidence="11" type="ORF">ENT82_03070</name>
</gene>
<dbReference type="EMBL" id="DTAD01000032">
    <property type="protein sequence ID" value="HGN90095.1"/>
    <property type="molecule type" value="Genomic_DNA"/>
</dbReference>
<dbReference type="GO" id="GO:0002101">
    <property type="term" value="P:tRNA wobble cytosine modification"/>
    <property type="evidence" value="ECO:0007669"/>
    <property type="project" value="UniProtKB-UniRule"/>
</dbReference>
<dbReference type="Pfam" id="PF01336">
    <property type="entry name" value="tRNA_anti-codon"/>
    <property type="match status" value="1"/>
</dbReference>
<dbReference type="InterPro" id="IPR013696">
    <property type="entry name" value="TiaS_FLD"/>
</dbReference>
<accession>A0A7C4I6B4</accession>
<evidence type="ECO:0000256" key="2">
    <source>
        <dbReference type="ARBA" id="ARBA00022598"/>
    </source>
</evidence>
<dbReference type="GO" id="GO:0016879">
    <property type="term" value="F:ligase activity, forming carbon-nitrogen bonds"/>
    <property type="evidence" value="ECO:0007669"/>
    <property type="project" value="UniProtKB-UniRule"/>
</dbReference>
<feature type="domain" description="OB" evidence="7">
    <location>
        <begin position="285"/>
        <end position="361"/>
    </location>
</feature>
<feature type="domain" description="TiaS-like TCKD" evidence="9">
    <location>
        <begin position="22"/>
        <end position="157"/>
    </location>
</feature>
<evidence type="ECO:0000256" key="1">
    <source>
        <dbReference type="ARBA" id="ARBA00022490"/>
    </source>
</evidence>